<dbReference type="EMBL" id="KZ678132">
    <property type="protein sequence ID" value="PSN70167.1"/>
    <property type="molecule type" value="Genomic_DNA"/>
</dbReference>
<keyword evidence="1" id="KW-0472">Membrane</keyword>
<evidence type="ECO:0000313" key="3">
    <source>
        <dbReference type="EMBL" id="PSN70167.1"/>
    </source>
</evidence>
<organism evidence="3 4">
    <name type="scientific">Corynespora cassiicola Philippines</name>
    <dbReference type="NCBI Taxonomy" id="1448308"/>
    <lineage>
        <taxon>Eukaryota</taxon>
        <taxon>Fungi</taxon>
        <taxon>Dikarya</taxon>
        <taxon>Ascomycota</taxon>
        <taxon>Pezizomycotina</taxon>
        <taxon>Dothideomycetes</taxon>
        <taxon>Pleosporomycetidae</taxon>
        <taxon>Pleosporales</taxon>
        <taxon>Corynesporascaceae</taxon>
        <taxon>Corynespora</taxon>
    </lineage>
</organism>
<accession>A0A2T2NXM0</accession>
<dbReference type="OrthoDB" id="202415at2759"/>
<reference evidence="3 4" key="1">
    <citation type="journal article" date="2018" name="Front. Microbiol.">
        <title>Genome-Wide Analysis of Corynespora cassiicola Leaf Fall Disease Putative Effectors.</title>
        <authorList>
            <person name="Lopez D."/>
            <person name="Ribeiro S."/>
            <person name="Label P."/>
            <person name="Fumanal B."/>
            <person name="Venisse J.S."/>
            <person name="Kohler A."/>
            <person name="de Oliveira R.R."/>
            <person name="Labutti K."/>
            <person name="Lipzen A."/>
            <person name="Lail K."/>
            <person name="Bauer D."/>
            <person name="Ohm R.A."/>
            <person name="Barry K.W."/>
            <person name="Spatafora J."/>
            <person name="Grigoriev I.V."/>
            <person name="Martin F.M."/>
            <person name="Pujade-Renaud V."/>
        </authorList>
    </citation>
    <scope>NUCLEOTIDE SEQUENCE [LARGE SCALE GENOMIC DNA]</scope>
    <source>
        <strain evidence="3 4">Philippines</strain>
    </source>
</reference>
<feature type="transmembrane region" description="Helical" evidence="1">
    <location>
        <begin position="12"/>
        <end position="31"/>
    </location>
</feature>
<dbReference type="AlphaFoldDB" id="A0A2T2NXM0"/>
<dbReference type="Pfam" id="PF05686">
    <property type="entry name" value="Glyco_transf_90"/>
    <property type="match status" value="1"/>
</dbReference>
<feature type="domain" description="Glycosyl transferase CAP10" evidence="2">
    <location>
        <begin position="189"/>
        <end position="423"/>
    </location>
</feature>
<evidence type="ECO:0000313" key="4">
    <source>
        <dbReference type="Proteomes" id="UP000240883"/>
    </source>
</evidence>
<keyword evidence="1" id="KW-1133">Transmembrane helix</keyword>
<proteinExistence type="predicted"/>
<gene>
    <name evidence="3" type="ORF">BS50DRAFT_306968</name>
</gene>
<dbReference type="PANTHER" id="PTHR12203:SF107">
    <property type="entry name" value="GLYCOSYL TRANSFERASE CAP10 DOMAIN-CONTAINING PROTEIN"/>
    <property type="match status" value="1"/>
</dbReference>
<name>A0A2T2NXM0_CORCC</name>
<dbReference type="PANTHER" id="PTHR12203">
    <property type="entry name" value="KDEL LYS-ASP-GLU-LEU CONTAINING - RELATED"/>
    <property type="match status" value="1"/>
</dbReference>
<dbReference type="Proteomes" id="UP000240883">
    <property type="component" value="Unassembled WGS sequence"/>
</dbReference>
<evidence type="ECO:0000256" key="1">
    <source>
        <dbReference type="SAM" id="Phobius"/>
    </source>
</evidence>
<dbReference type="SMART" id="SM00672">
    <property type="entry name" value="CAP10"/>
    <property type="match status" value="1"/>
</dbReference>
<sequence length="468" mass="54182">MLLRRRSDALSYLFVCTCALIFLLICSILYGTRTENATLPPLVQEVMPAGKCLCEFSTNFQCDTCLDCAASQQQLLLNNASWDEDEQWVFSYRRDANNYGLDEAQCQAAFPGLFEDVERAKAFRQRRGKVTEQELTSFDLTKGMVRAMLYDGELYILETFLVDNVNRQKAVAAMAALHRAATAAADRSLIPNIEFVFSVEDLPAQPNKPLWVLARRAQDHNLWLIPDFGFWSWDMPQIGTFNEVAAEAILRESIEPWDQKQEKLVWRGKITMAPKLRRALLDAARGKPWSDVGQVRWSDPDFKEQFLGPVDQCNYMFIAHAEGRSYSGALKYRQLCRSVIVSHKLQWIQHYHYLFRNNGTNQNFVEVERDFSDLNAAMVDLLKHPEKAKRIADNNVQVFRERYLTQAAEACYWRALFKAWKEVSFEPLLYNGVEIGEKYKRTQKRGVRFETFILYEASKQMEYPKSAQ</sequence>
<keyword evidence="4" id="KW-1185">Reference proteome</keyword>
<evidence type="ECO:0000259" key="2">
    <source>
        <dbReference type="SMART" id="SM00672"/>
    </source>
</evidence>
<keyword evidence="1" id="KW-0812">Transmembrane</keyword>
<protein>
    <recommendedName>
        <fullName evidence="2">Glycosyl transferase CAP10 domain-containing protein</fullName>
    </recommendedName>
</protein>
<dbReference type="InterPro" id="IPR051091">
    <property type="entry name" value="O-Glucosyltr/Glycosyltrsf_90"/>
</dbReference>
<dbReference type="InterPro" id="IPR006598">
    <property type="entry name" value="CAP10"/>
</dbReference>